<gene>
    <name evidence="1" type="ORF">KUCAC02_019363</name>
</gene>
<organism evidence="1 2">
    <name type="scientific">Chaenocephalus aceratus</name>
    <name type="common">Blackfin icefish</name>
    <name type="synonym">Chaenichthys aceratus</name>
    <dbReference type="NCBI Taxonomy" id="36190"/>
    <lineage>
        <taxon>Eukaryota</taxon>
        <taxon>Metazoa</taxon>
        <taxon>Chordata</taxon>
        <taxon>Craniata</taxon>
        <taxon>Vertebrata</taxon>
        <taxon>Euteleostomi</taxon>
        <taxon>Actinopterygii</taxon>
        <taxon>Neopterygii</taxon>
        <taxon>Teleostei</taxon>
        <taxon>Neoteleostei</taxon>
        <taxon>Acanthomorphata</taxon>
        <taxon>Eupercaria</taxon>
        <taxon>Perciformes</taxon>
        <taxon>Notothenioidei</taxon>
        <taxon>Channichthyidae</taxon>
        <taxon>Chaenocephalus</taxon>
    </lineage>
</organism>
<evidence type="ECO:0000313" key="2">
    <source>
        <dbReference type="Proteomes" id="UP001057452"/>
    </source>
</evidence>
<accession>A0ACB9VNA5</accession>
<protein>
    <submittedName>
        <fullName evidence="1">Uncharacterized protein</fullName>
    </submittedName>
</protein>
<keyword evidence="2" id="KW-1185">Reference proteome</keyword>
<dbReference type="Proteomes" id="UP001057452">
    <property type="component" value="Chromosome 24"/>
</dbReference>
<dbReference type="EMBL" id="CM043808">
    <property type="protein sequence ID" value="KAI4801468.1"/>
    <property type="molecule type" value="Genomic_DNA"/>
</dbReference>
<reference evidence="1" key="1">
    <citation type="submission" date="2022-05" db="EMBL/GenBank/DDBJ databases">
        <title>Chromosome-level genome of Chaenocephalus aceratus.</title>
        <authorList>
            <person name="Park H."/>
        </authorList>
    </citation>
    <scope>NUCLEOTIDE SEQUENCE</scope>
    <source>
        <strain evidence="1">KU_202001</strain>
    </source>
</reference>
<comment type="caution">
    <text evidence="1">The sequence shown here is derived from an EMBL/GenBank/DDBJ whole genome shotgun (WGS) entry which is preliminary data.</text>
</comment>
<evidence type="ECO:0000313" key="1">
    <source>
        <dbReference type="EMBL" id="KAI4801468.1"/>
    </source>
</evidence>
<proteinExistence type="predicted"/>
<name>A0ACB9VNA5_CHAAC</name>
<sequence>MGPQEQLVSEEETHRGHQRDTHGCEVWMGPQSSWLVRKRHTGDIRETLTAVRSGWAHRAAAGTLVNWAVRMQRGSCCSTGNPRGTYLIRESETTKGAFSLSIRTGTM</sequence>